<gene>
    <name evidence="1" type="ORF">MNBD_ALPHA03-1257</name>
</gene>
<evidence type="ECO:0000313" key="1">
    <source>
        <dbReference type="EMBL" id="VAX04829.1"/>
    </source>
</evidence>
<dbReference type="Pfam" id="PF13669">
    <property type="entry name" value="Glyoxalase_4"/>
    <property type="match status" value="1"/>
</dbReference>
<dbReference type="Gene3D" id="3.10.180.10">
    <property type="entry name" value="2,3-Dihydroxybiphenyl 1,2-Dioxygenase, domain 1"/>
    <property type="match status" value="1"/>
</dbReference>
<organism evidence="1">
    <name type="scientific">hydrothermal vent metagenome</name>
    <dbReference type="NCBI Taxonomy" id="652676"/>
    <lineage>
        <taxon>unclassified sequences</taxon>
        <taxon>metagenomes</taxon>
        <taxon>ecological metagenomes</taxon>
    </lineage>
</organism>
<sequence length="181" mass="19900">MTKLLSFGQPLGAIMQVAYVVEDIEKAMNHWTKTLGVGPFFLFEHFALEDYRYRSKPSDLDITIAMGFSGSMCFELIFQHSTSPSVYTEVIESKGYGFHHWAVSTTSFDADLARYASSGNAEVLYGRVEPVDARAAYVDTMAELGGMIELIEINPAVEGLFAAVKAPSVGWDGKDPVRILG</sequence>
<dbReference type="AlphaFoldDB" id="A0A3B1AFX2"/>
<name>A0A3B1AFX2_9ZZZZ</name>
<dbReference type="EMBL" id="UOFW01000112">
    <property type="protein sequence ID" value="VAX04829.1"/>
    <property type="molecule type" value="Genomic_DNA"/>
</dbReference>
<accession>A0A3B1AFX2</accession>
<dbReference type="InterPro" id="IPR029068">
    <property type="entry name" value="Glyas_Bleomycin-R_OHBP_Dase"/>
</dbReference>
<proteinExistence type="predicted"/>
<protein>
    <recommendedName>
        <fullName evidence="2">VOC domain-containing protein</fullName>
    </recommendedName>
</protein>
<evidence type="ECO:0008006" key="2">
    <source>
        <dbReference type="Google" id="ProtNLM"/>
    </source>
</evidence>
<reference evidence="1" key="1">
    <citation type="submission" date="2018-06" db="EMBL/GenBank/DDBJ databases">
        <authorList>
            <person name="Zhirakovskaya E."/>
        </authorList>
    </citation>
    <scope>NUCLEOTIDE SEQUENCE</scope>
</reference>
<dbReference type="SUPFAM" id="SSF54593">
    <property type="entry name" value="Glyoxalase/Bleomycin resistance protein/Dihydroxybiphenyl dioxygenase"/>
    <property type="match status" value="1"/>
</dbReference>